<proteinExistence type="predicted"/>
<dbReference type="AlphaFoldDB" id="A0A0J9CFC7"/>
<gene>
    <name evidence="1" type="ORF">HMPREF9470_00948</name>
</gene>
<comment type="caution">
    <text evidence="1">The sequence shown here is derived from an EMBL/GenBank/DDBJ whole genome shotgun (WGS) entry which is preliminary data.</text>
</comment>
<sequence length="44" mass="5039">MNFHFSEEEISLIKDLIETSYACTLGGKELTYGEKLEKLLSYHG</sequence>
<reference evidence="1 2" key="1">
    <citation type="submission" date="2011-04" db="EMBL/GenBank/DDBJ databases">
        <title>The Genome Sequence of Clostridium citroniae WAL-19142.</title>
        <authorList>
            <consortium name="The Broad Institute Genome Sequencing Platform"/>
            <person name="Earl A."/>
            <person name="Ward D."/>
            <person name="Feldgarden M."/>
            <person name="Gevers D."/>
            <person name="Warren Y.A."/>
            <person name="Tyrrell K.L."/>
            <person name="Citron D.M."/>
            <person name="Goldstein E.J."/>
            <person name="Daigneault M."/>
            <person name="Allen-Vercoe E."/>
            <person name="Young S.K."/>
            <person name="Zeng Q."/>
            <person name="Gargeya S."/>
            <person name="Fitzgerald M."/>
            <person name="Haas B."/>
            <person name="Abouelleil A."/>
            <person name="Alvarado L."/>
            <person name="Arachchi H.M."/>
            <person name="Berlin A."/>
            <person name="Brown A."/>
            <person name="Chapman S.B."/>
            <person name="Chen Z."/>
            <person name="Dunbar C."/>
            <person name="Freedman E."/>
            <person name="Gearin G."/>
            <person name="Gellesch M."/>
            <person name="Goldberg J."/>
            <person name="Griggs A."/>
            <person name="Gujja S."/>
            <person name="Heilman E.R."/>
            <person name="Heiman D."/>
            <person name="Howarth C."/>
            <person name="Larson L."/>
            <person name="Lui A."/>
            <person name="MacDonald P.J."/>
            <person name="Mehta T."/>
            <person name="Montmayeur A."/>
            <person name="Murphy C."/>
            <person name="Neiman D."/>
            <person name="Pearson M."/>
            <person name="Priest M."/>
            <person name="Roberts A."/>
            <person name="Saif S."/>
            <person name="Shea T."/>
            <person name="Shenoy N."/>
            <person name="Sisk P."/>
            <person name="Stolte C."/>
            <person name="Sykes S."/>
            <person name="White J."/>
            <person name="Yandava C."/>
            <person name="Wortman J."/>
            <person name="Nusbaum C."/>
            <person name="Birren B."/>
        </authorList>
    </citation>
    <scope>NUCLEOTIDE SEQUENCE [LARGE SCALE GENOMIC DNA]</scope>
    <source>
        <strain evidence="1 2">WAL-19142</strain>
    </source>
</reference>
<dbReference type="Proteomes" id="UP000037392">
    <property type="component" value="Unassembled WGS sequence"/>
</dbReference>
<evidence type="ECO:0000313" key="2">
    <source>
        <dbReference type="Proteomes" id="UP000037392"/>
    </source>
</evidence>
<evidence type="ECO:0000313" key="1">
    <source>
        <dbReference type="EMBL" id="KMW23732.1"/>
    </source>
</evidence>
<organism evidence="1 2">
    <name type="scientific">[Clostridium] citroniae WAL-19142</name>
    <dbReference type="NCBI Taxonomy" id="742734"/>
    <lineage>
        <taxon>Bacteria</taxon>
        <taxon>Bacillati</taxon>
        <taxon>Bacillota</taxon>
        <taxon>Clostridia</taxon>
        <taxon>Lachnospirales</taxon>
        <taxon>Lachnospiraceae</taxon>
        <taxon>Enterocloster</taxon>
    </lineage>
</organism>
<dbReference type="EMBL" id="ADLK01000005">
    <property type="protein sequence ID" value="KMW23732.1"/>
    <property type="molecule type" value="Genomic_DNA"/>
</dbReference>
<name>A0A0J9CFC7_9FIRM</name>
<accession>A0A0J9CFC7</accession>
<protein>
    <submittedName>
        <fullName evidence="1">Uncharacterized protein</fullName>
    </submittedName>
</protein>